<gene>
    <name evidence="7" type="primary">RRS1</name>
</gene>
<keyword evidence="3 5" id="KW-0690">Ribosome biogenesis</keyword>
<feature type="compositionally biased region" description="Gly residues" evidence="6">
    <location>
        <begin position="315"/>
        <end position="343"/>
    </location>
</feature>
<feature type="compositionally biased region" description="Basic and acidic residues" evidence="6">
    <location>
        <begin position="295"/>
        <end position="307"/>
    </location>
</feature>
<evidence type="ECO:0000256" key="1">
    <source>
        <dbReference type="ARBA" id="ARBA00004123"/>
    </source>
</evidence>
<keyword evidence="4 5" id="KW-0539">Nucleus</keyword>
<feature type="region of interest" description="Disordered" evidence="6">
    <location>
        <begin position="194"/>
        <end position="221"/>
    </location>
</feature>
<dbReference type="GO" id="GO:0042273">
    <property type="term" value="P:ribosomal large subunit biogenesis"/>
    <property type="evidence" value="ECO:0007669"/>
    <property type="project" value="TreeGrafter"/>
</dbReference>
<feature type="region of interest" description="Disordered" evidence="6">
    <location>
        <begin position="294"/>
        <end position="377"/>
    </location>
</feature>
<accession>S4RPR3</accession>
<sequence length="377" mass="41740">LTPTASAMAATVESVLAQAEREDAERLRRITVHKDIEVEFDLGNLTAVDKNPLDLSELRRDSAGYLMALARDNTQLLINEIWKLPTERVDDVIIAKLPSPTTPVPRERPIPKARPATRWEEFASLKGIKNRKKSRRVWDEEKKEWRPRWGYKRANDNTQDWLIEVPDHVDPNEDQFAKRINAKKERVAKNELNRLRNIARGQKRSASAAGATPPEKPSRDDLGKAIYVAKRATASVGKFQNKLPKEKEDRNYGKKRKFSPLVGDLSKEKEQQLSMLKAMNSKKPKMDITRAVNKQIREEQKEAALERMKKRGGRRGGGGGRGAGKRSGGSGRGGGGGGGGGSSKKGQAGKGRNSFSGKMGSKFGRGGKSSRGGKGRK</sequence>
<dbReference type="PANTHER" id="PTHR17602:SF4">
    <property type="entry name" value="RIBOSOME BIOGENESIS REGULATORY PROTEIN HOMOLOG"/>
    <property type="match status" value="1"/>
</dbReference>
<proteinExistence type="inferred from homology"/>
<evidence type="ECO:0000256" key="4">
    <source>
        <dbReference type="ARBA" id="ARBA00023242"/>
    </source>
</evidence>
<evidence type="ECO:0000256" key="3">
    <source>
        <dbReference type="ARBA" id="ARBA00022517"/>
    </source>
</evidence>
<dbReference type="GO" id="GO:0030687">
    <property type="term" value="C:preribosome, large subunit precursor"/>
    <property type="evidence" value="ECO:0007669"/>
    <property type="project" value="TreeGrafter"/>
</dbReference>
<dbReference type="GeneTree" id="ENSGT00390000005213"/>
<evidence type="ECO:0000256" key="2">
    <source>
        <dbReference type="ARBA" id="ARBA00010077"/>
    </source>
</evidence>
<dbReference type="AlphaFoldDB" id="S4RPR3"/>
<dbReference type="InterPro" id="IPR007023">
    <property type="entry name" value="Ribosom_reg"/>
</dbReference>
<feature type="compositionally biased region" description="Basic and acidic residues" evidence="6">
    <location>
        <begin position="243"/>
        <end position="252"/>
    </location>
</feature>
<dbReference type="Pfam" id="PF04939">
    <property type="entry name" value="RRS1"/>
    <property type="match status" value="1"/>
</dbReference>
<comment type="similarity">
    <text evidence="2 5">Belongs to the RRS1 family.</text>
</comment>
<comment type="function">
    <text evidence="5">Involved in ribosomal large subunit assembly.</text>
</comment>
<dbReference type="HOGENOM" id="CLU_065163_1_0_1"/>
<feature type="region of interest" description="Disordered" evidence="6">
    <location>
        <begin position="239"/>
        <end position="266"/>
    </location>
</feature>
<reference evidence="7" key="2">
    <citation type="submission" date="2025-09" db="UniProtKB">
        <authorList>
            <consortium name="Ensembl"/>
        </authorList>
    </citation>
    <scope>IDENTIFICATION</scope>
</reference>
<evidence type="ECO:0000256" key="6">
    <source>
        <dbReference type="SAM" id="MobiDB-lite"/>
    </source>
</evidence>
<reference evidence="7" key="1">
    <citation type="submission" date="2025-08" db="UniProtKB">
        <authorList>
            <consortium name="Ensembl"/>
        </authorList>
    </citation>
    <scope>IDENTIFICATION</scope>
</reference>
<organism evidence="7">
    <name type="scientific">Petromyzon marinus</name>
    <name type="common">Sea lamprey</name>
    <dbReference type="NCBI Taxonomy" id="7757"/>
    <lineage>
        <taxon>Eukaryota</taxon>
        <taxon>Metazoa</taxon>
        <taxon>Chordata</taxon>
        <taxon>Craniata</taxon>
        <taxon>Vertebrata</taxon>
        <taxon>Cyclostomata</taxon>
        <taxon>Hyperoartia</taxon>
        <taxon>Petromyzontiformes</taxon>
        <taxon>Petromyzontidae</taxon>
        <taxon>Petromyzon</taxon>
    </lineage>
</organism>
<evidence type="ECO:0000313" key="7">
    <source>
        <dbReference type="Ensembl" id="ENSPMAP00000007199.1"/>
    </source>
</evidence>
<dbReference type="OMA" id="ACDKNRI"/>
<dbReference type="GO" id="GO:0005730">
    <property type="term" value="C:nucleolus"/>
    <property type="evidence" value="ECO:0007669"/>
    <property type="project" value="TreeGrafter"/>
</dbReference>
<name>S4RPR3_PETMA</name>
<evidence type="ECO:0000256" key="5">
    <source>
        <dbReference type="RuleBase" id="RU364132"/>
    </source>
</evidence>
<dbReference type="Ensembl" id="ENSPMAT00000007231.1">
    <property type="protein sequence ID" value="ENSPMAP00000007199.1"/>
    <property type="gene ID" value="ENSPMAG00000006513.1"/>
</dbReference>
<comment type="subcellular location">
    <subcellularLocation>
        <location evidence="1 5">Nucleus</location>
    </subcellularLocation>
</comment>
<protein>
    <recommendedName>
        <fullName evidence="5">Ribosome biogenesis regulatory protein</fullName>
    </recommendedName>
</protein>
<dbReference type="PANTHER" id="PTHR17602">
    <property type="entry name" value="RIBOSOME BIOGENESIS REGULATORY PROTEIN"/>
    <property type="match status" value="1"/>
</dbReference>
<dbReference type="STRING" id="7757.ENSPMAP00000007199"/>
<feature type="compositionally biased region" description="Low complexity" evidence="6">
    <location>
        <begin position="344"/>
        <end position="362"/>
    </location>
</feature>
<dbReference type="GO" id="GO:0000447">
    <property type="term" value="P:endonucleolytic cleavage in ITS1 to separate SSU-rRNA from 5.8S rRNA and LSU-rRNA from tricistronic rRNA transcript (SSU-rRNA, 5.8S rRNA, LSU-rRNA)"/>
    <property type="evidence" value="ECO:0007669"/>
    <property type="project" value="TreeGrafter"/>
</dbReference>